<protein>
    <submittedName>
        <fullName evidence="2">29739_t:CDS:1</fullName>
    </submittedName>
</protein>
<keyword evidence="3" id="KW-1185">Reference proteome</keyword>
<evidence type="ECO:0000313" key="3">
    <source>
        <dbReference type="Proteomes" id="UP000789901"/>
    </source>
</evidence>
<reference evidence="2 3" key="1">
    <citation type="submission" date="2021-06" db="EMBL/GenBank/DDBJ databases">
        <authorList>
            <person name="Kallberg Y."/>
            <person name="Tangrot J."/>
            <person name="Rosling A."/>
        </authorList>
    </citation>
    <scope>NUCLEOTIDE SEQUENCE [LARGE SCALE GENOMIC DNA]</scope>
    <source>
        <strain evidence="2 3">120-4 pot B 10/14</strain>
    </source>
</reference>
<comment type="caution">
    <text evidence="2">The sequence shown here is derived from an EMBL/GenBank/DDBJ whole genome shotgun (WGS) entry which is preliminary data.</text>
</comment>
<feature type="region of interest" description="Disordered" evidence="1">
    <location>
        <begin position="41"/>
        <end position="64"/>
    </location>
</feature>
<dbReference type="Proteomes" id="UP000789901">
    <property type="component" value="Unassembled WGS sequence"/>
</dbReference>
<evidence type="ECO:0000256" key="1">
    <source>
        <dbReference type="SAM" id="MobiDB-lite"/>
    </source>
</evidence>
<name>A0ABN7V966_GIGMA</name>
<sequence length="100" mass="11415">MDANQHPNSSINEPTESMIEAAKNDYANRLYMHTQQQLIRAKSKQIDHQKPRRKEKNSMNVSTTSFITHPMVCCSPKLRKSEVEDIDNNGGSFSSSEFNN</sequence>
<organism evidence="2 3">
    <name type="scientific">Gigaspora margarita</name>
    <dbReference type="NCBI Taxonomy" id="4874"/>
    <lineage>
        <taxon>Eukaryota</taxon>
        <taxon>Fungi</taxon>
        <taxon>Fungi incertae sedis</taxon>
        <taxon>Mucoromycota</taxon>
        <taxon>Glomeromycotina</taxon>
        <taxon>Glomeromycetes</taxon>
        <taxon>Diversisporales</taxon>
        <taxon>Gigasporaceae</taxon>
        <taxon>Gigaspora</taxon>
    </lineage>
</organism>
<dbReference type="EMBL" id="CAJVQB010010763">
    <property type="protein sequence ID" value="CAG8742675.1"/>
    <property type="molecule type" value="Genomic_DNA"/>
</dbReference>
<gene>
    <name evidence="2" type="ORF">GMARGA_LOCUS15553</name>
</gene>
<proteinExistence type="predicted"/>
<evidence type="ECO:0000313" key="2">
    <source>
        <dbReference type="EMBL" id="CAG8742675.1"/>
    </source>
</evidence>
<accession>A0ABN7V966</accession>